<accession>A0A1W2ER04</accession>
<sequence length="453" mass="48540">MKKLLFVHGKGGVPLDHAVPRMAAHAEVHLLALAPLPDGPWREHCAEIIPRWTEPVRGDDLVDLIVETAKAVGADAVTGFAEWALLAVSLAAQRLGLPGPGANVRDSRDKRLMRERWAEAGVPGPEFRRVGSEADLLAAFRELTAPMLLKPAWGAGSIGQFVLREEADVAIAWITVAKALDDLVAYGAGEYYEAEAPRQLLVEEIIAGTTDGWYDEPGFGDYLSVEGIVADGVYHPIAITGRIPTIPPFTELSSHAPCALPEPLQREIERVATAAVDALRLDTCGTHTEMKLCADGTVMLLESAARFGGSAITGVVESVFGVDLVGMFIRQLLGEPVDYPDRMLVDAGSAAAELSLIGTDSAGRPWRTEPVWDSRTAELHRLVSPGSTITHVHGLTAPDGTRVPHYTEARGIANCIGMLFLTAPTRAQMVADTYAVFDCLEARLKEAAAGEPE</sequence>
<dbReference type="EMBL" id="FWYC01000010">
    <property type="protein sequence ID" value="SMD12157.1"/>
    <property type="molecule type" value="Genomic_DNA"/>
</dbReference>
<dbReference type="GO" id="GO:0005524">
    <property type="term" value="F:ATP binding"/>
    <property type="evidence" value="ECO:0007669"/>
    <property type="project" value="UniProtKB-UniRule"/>
</dbReference>
<dbReference type="eggNOG" id="COG0439">
    <property type="taxonomic scope" value="Bacteria"/>
</dbReference>
<evidence type="ECO:0000256" key="1">
    <source>
        <dbReference type="ARBA" id="ARBA00022598"/>
    </source>
</evidence>
<dbReference type="PANTHER" id="PTHR43585:SF2">
    <property type="entry name" value="ATP-GRASP ENZYME FSQD"/>
    <property type="match status" value="1"/>
</dbReference>
<evidence type="ECO:0000259" key="5">
    <source>
        <dbReference type="PROSITE" id="PS50975"/>
    </source>
</evidence>
<dbReference type="AlphaFoldDB" id="A0A1W2ER04"/>
<keyword evidence="3 4" id="KW-0067">ATP-binding</keyword>
<keyword evidence="1 6" id="KW-0436">Ligase</keyword>
<organism evidence="6 7">
    <name type="scientific">Lentzea albidocapillata</name>
    <dbReference type="NCBI Taxonomy" id="40571"/>
    <lineage>
        <taxon>Bacteria</taxon>
        <taxon>Bacillati</taxon>
        <taxon>Actinomycetota</taxon>
        <taxon>Actinomycetes</taxon>
        <taxon>Pseudonocardiales</taxon>
        <taxon>Pseudonocardiaceae</taxon>
        <taxon>Lentzea</taxon>
    </lineage>
</organism>
<feature type="domain" description="ATP-grasp" evidence="5">
    <location>
        <begin position="114"/>
        <end position="333"/>
    </location>
</feature>
<reference evidence="7" key="1">
    <citation type="submission" date="2017-04" db="EMBL/GenBank/DDBJ databases">
        <authorList>
            <person name="Varghese N."/>
            <person name="Submissions S."/>
        </authorList>
    </citation>
    <scope>NUCLEOTIDE SEQUENCE [LARGE SCALE GENOMIC DNA]</scope>
    <source>
        <strain evidence="7">DSM 44073</strain>
    </source>
</reference>
<evidence type="ECO:0000313" key="6">
    <source>
        <dbReference type="EMBL" id="SMD12157.1"/>
    </source>
</evidence>
<dbReference type="Proteomes" id="UP000192840">
    <property type="component" value="Unassembled WGS sequence"/>
</dbReference>
<keyword evidence="2 4" id="KW-0547">Nucleotide-binding</keyword>
<dbReference type="GO" id="GO:0016874">
    <property type="term" value="F:ligase activity"/>
    <property type="evidence" value="ECO:0007669"/>
    <property type="project" value="UniProtKB-KW"/>
</dbReference>
<proteinExistence type="predicted"/>
<dbReference type="STRING" id="40571.SAMN05660733_04384"/>
<dbReference type="GO" id="GO:0046872">
    <property type="term" value="F:metal ion binding"/>
    <property type="evidence" value="ECO:0007669"/>
    <property type="project" value="InterPro"/>
</dbReference>
<dbReference type="InterPro" id="IPR052032">
    <property type="entry name" value="ATP-dep_AA_Ligase"/>
</dbReference>
<protein>
    <submittedName>
        <fullName evidence="6">L-amino acid ligase</fullName>
    </submittedName>
</protein>
<evidence type="ECO:0000256" key="3">
    <source>
        <dbReference type="ARBA" id="ARBA00022840"/>
    </source>
</evidence>
<gene>
    <name evidence="6" type="ORF">SAMN05660733_04384</name>
</gene>
<dbReference type="PANTHER" id="PTHR43585">
    <property type="entry name" value="FUMIPYRROLE BIOSYNTHESIS PROTEIN C"/>
    <property type="match status" value="1"/>
</dbReference>
<keyword evidence="7" id="KW-1185">Reference proteome</keyword>
<evidence type="ECO:0000256" key="4">
    <source>
        <dbReference type="PROSITE-ProRule" id="PRU00409"/>
    </source>
</evidence>
<evidence type="ECO:0000256" key="2">
    <source>
        <dbReference type="ARBA" id="ARBA00022741"/>
    </source>
</evidence>
<dbReference type="PROSITE" id="PS50975">
    <property type="entry name" value="ATP_GRASP"/>
    <property type="match status" value="1"/>
</dbReference>
<dbReference type="OrthoDB" id="24041at2"/>
<dbReference type="SUPFAM" id="SSF56059">
    <property type="entry name" value="Glutathione synthetase ATP-binding domain-like"/>
    <property type="match status" value="1"/>
</dbReference>
<name>A0A1W2ER04_9PSEU</name>
<dbReference type="Gene3D" id="3.30.470.20">
    <property type="entry name" value="ATP-grasp fold, B domain"/>
    <property type="match status" value="1"/>
</dbReference>
<dbReference type="InterPro" id="IPR011761">
    <property type="entry name" value="ATP-grasp"/>
</dbReference>
<evidence type="ECO:0000313" key="7">
    <source>
        <dbReference type="Proteomes" id="UP000192840"/>
    </source>
</evidence>
<dbReference type="RefSeq" id="WP_030476909.1">
    <property type="nucleotide sequence ID" value="NZ_FWYC01000010.1"/>
</dbReference>